<sequence>MAFSDDEAASFSEVTLAKTKKKQDPVFLVVVDDSEEMHQALQFACGRADAVGGKVALLYCIAPSEFEYFAGVGELMRAEAREAAEEKMSIHAEYVQQLTNSTPILYVREGDIRDELLSLISEETDISLLVLGADTNSETAGPLISFMVTRGASSCRVPITVVPGNLTDEQIDALF</sequence>
<accession>D5BNY6</accession>
<dbReference type="InterPro" id="IPR006016">
    <property type="entry name" value="UspA"/>
</dbReference>
<gene>
    <name evidence="2" type="ordered locus">SAR116_2177</name>
</gene>
<dbReference type="EC" id="3.4.16.4" evidence="2"/>
<keyword evidence="2" id="KW-0645">Protease</keyword>
<dbReference type="CDD" id="cd00293">
    <property type="entry name" value="USP-like"/>
    <property type="match status" value="1"/>
</dbReference>
<dbReference type="KEGG" id="apb:SAR116_2177"/>
<feature type="domain" description="UspA" evidence="1">
    <location>
        <begin position="28"/>
        <end position="163"/>
    </location>
</feature>
<name>D5BNY6_PUNMI</name>
<dbReference type="STRING" id="488538.SAR116_2177"/>
<dbReference type="Proteomes" id="UP000007460">
    <property type="component" value="Chromosome"/>
</dbReference>
<evidence type="ECO:0000259" key="1">
    <source>
        <dbReference type="Pfam" id="PF00582"/>
    </source>
</evidence>
<evidence type="ECO:0000313" key="2">
    <source>
        <dbReference type="EMBL" id="ADE40420.1"/>
    </source>
</evidence>
<proteinExistence type="predicted"/>
<keyword evidence="2" id="KW-0121">Carboxypeptidase</keyword>
<dbReference type="GO" id="GO:0009002">
    <property type="term" value="F:serine-type D-Ala-D-Ala carboxypeptidase activity"/>
    <property type="evidence" value="ECO:0007669"/>
    <property type="project" value="UniProtKB-EC"/>
</dbReference>
<dbReference type="EMBL" id="CP001751">
    <property type="protein sequence ID" value="ADE40420.1"/>
    <property type="molecule type" value="Genomic_DNA"/>
</dbReference>
<organism evidence="2 3">
    <name type="scientific">Puniceispirillum marinum (strain IMCC1322)</name>
    <dbReference type="NCBI Taxonomy" id="488538"/>
    <lineage>
        <taxon>Bacteria</taxon>
        <taxon>Pseudomonadati</taxon>
        <taxon>Pseudomonadota</taxon>
        <taxon>Alphaproteobacteria</taxon>
        <taxon>Candidatus Puniceispirillales</taxon>
        <taxon>Candidatus Puniceispirillaceae</taxon>
        <taxon>Candidatus Puniceispirillum</taxon>
    </lineage>
</organism>
<evidence type="ECO:0000313" key="3">
    <source>
        <dbReference type="Proteomes" id="UP000007460"/>
    </source>
</evidence>
<reference evidence="2 3" key="1">
    <citation type="journal article" date="2010" name="J. Bacteriol.">
        <title>Complete genome sequence of "Candidatus Puniceispirillum marinum" IMCC1322, a representative of the SAR116 clade in the Alphaproteobacteria.</title>
        <authorList>
            <person name="Oh H.M."/>
            <person name="Kwon K.K."/>
            <person name="Kang I."/>
            <person name="Kang S.G."/>
            <person name="Lee J.H."/>
            <person name="Kim S.J."/>
            <person name="Cho J.C."/>
        </authorList>
    </citation>
    <scope>NUCLEOTIDE SEQUENCE [LARGE SCALE GENOMIC DNA]</scope>
    <source>
        <strain evidence="2 3">IMCC1322</strain>
    </source>
</reference>
<dbReference type="HOGENOM" id="CLU_117163_0_0_5"/>
<keyword evidence="2" id="KW-0378">Hydrolase</keyword>
<dbReference type="SUPFAM" id="SSF52402">
    <property type="entry name" value="Adenine nucleotide alpha hydrolases-like"/>
    <property type="match status" value="1"/>
</dbReference>
<dbReference type="Gene3D" id="3.40.50.620">
    <property type="entry name" value="HUPs"/>
    <property type="match status" value="1"/>
</dbReference>
<dbReference type="EC" id="3.4.-.-" evidence="2"/>
<dbReference type="Pfam" id="PF00582">
    <property type="entry name" value="Usp"/>
    <property type="match status" value="1"/>
</dbReference>
<dbReference type="eggNOG" id="COG0589">
    <property type="taxonomic scope" value="Bacteria"/>
</dbReference>
<keyword evidence="3" id="KW-1185">Reference proteome</keyword>
<protein>
    <submittedName>
        <fullName evidence="2">Universal stress protein UspA and related nucleotide-binding protein</fullName>
        <ecNumber evidence="2">3.4.-.-</ecNumber>
        <ecNumber evidence="2">3.4.16.4</ecNumber>
    </submittedName>
</protein>
<dbReference type="AlphaFoldDB" id="D5BNY6"/>
<dbReference type="InterPro" id="IPR014729">
    <property type="entry name" value="Rossmann-like_a/b/a_fold"/>
</dbReference>